<keyword evidence="1" id="KW-0808">Transferase</keyword>
<keyword evidence="2" id="KW-0418">Kinase</keyword>
<keyword evidence="5" id="KW-0597">Phosphoprotein</keyword>
<comment type="caution">
    <text evidence="7">The sequence shown here is derived from an EMBL/GenBank/DDBJ whole genome shotgun (WGS) entry which is preliminary data.</text>
</comment>
<dbReference type="InterPro" id="IPR003018">
    <property type="entry name" value="GAF"/>
</dbReference>
<dbReference type="SMART" id="SM00448">
    <property type="entry name" value="REC"/>
    <property type="match status" value="1"/>
</dbReference>
<dbReference type="Pfam" id="PF04967">
    <property type="entry name" value="HTH_10"/>
    <property type="match status" value="1"/>
</dbReference>
<protein>
    <submittedName>
        <fullName evidence="7">Helix-turn-helix domain-containing protein</fullName>
    </submittedName>
</protein>
<feature type="modified residue" description="4-aspartylphosphate" evidence="5">
    <location>
        <position position="67"/>
    </location>
</feature>
<dbReference type="AlphaFoldDB" id="A0ABD6D4J5"/>
<dbReference type="Gene3D" id="1.10.10.10">
    <property type="entry name" value="Winged helix-like DNA-binding domain superfamily/Winged helix DNA-binding domain"/>
    <property type="match status" value="1"/>
</dbReference>
<dbReference type="CDD" id="cd00156">
    <property type="entry name" value="REC"/>
    <property type="match status" value="1"/>
</dbReference>
<name>A0ABD6D4J5_9EURY</name>
<accession>A0ABD6D4J5</accession>
<dbReference type="GO" id="GO:0016301">
    <property type="term" value="F:kinase activity"/>
    <property type="evidence" value="ECO:0007669"/>
    <property type="project" value="UniProtKB-KW"/>
</dbReference>
<dbReference type="InterPro" id="IPR036388">
    <property type="entry name" value="WH-like_DNA-bd_sf"/>
</dbReference>
<dbReference type="PANTHER" id="PTHR34236">
    <property type="entry name" value="DIMETHYL SULFOXIDE REDUCTASE TRANSCRIPTIONAL ACTIVATOR"/>
    <property type="match status" value="1"/>
</dbReference>
<evidence type="ECO:0000256" key="1">
    <source>
        <dbReference type="ARBA" id="ARBA00022679"/>
    </source>
</evidence>
<evidence type="ECO:0000256" key="2">
    <source>
        <dbReference type="ARBA" id="ARBA00022777"/>
    </source>
</evidence>
<dbReference type="Pfam" id="PF15915">
    <property type="entry name" value="BAT"/>
    <property type="match status" value="1"/>
</dbReference>
<gene>
    <name evidence="7" type="ORF">ACFSBW_04830</name>
</gene>
<keyword evidence="3" id="KW-0805">Transcription regulation</keyword>
<dbReference type="InterPro" id="IPR007050">
    <property type="entry name" value="HTH_bacterioopsin"/>
</dbReference>
<evidence type="ECO:0000259" key="6">
    <source>
        <dbReference type="PROSITE" id="PS50110"/>
    </source>
</evidence>
<dbReference type="EMBL" id="JBHUDM010000001">
    <property type="protein sequence ID" value="MFD1641199.1"/>
    <property type="molecule type" value="Genomic_DNA"/>
</dbReference>
<dbReference type="Pfam" id="PF13185">
    <property type="entry name" value="GAF_2"/>
    <property type="match status" value="1"/>
</dbReference>
<dbReference type="Pfam" id="PF00072">
    <property type="entry name" value="Response_reg"/>
    <property type="match status" value="1"/>
</dbReference>
<evidence type="ECO:0000256" key="4">
    <source>
        <dbReference type="ARBA" id="ARBA00023163"/>
    </source>
</evidence>
<proteinExistence type="predicted"/>
<sequence>MRRKGIQEPPETRPISVLLIDDDETWVRTQRRLLERFQERVDVSTATSFEAAQEALSAELPDCVVCDYQLGDGTGVELLAEVRATEPELPFILVTGEGDEAVASDAIGEQVTDYVRKMELGHQPTGLVRRIEAAVEADRNRRAVARERRHKEALLETVTASSTRSELGETICEQLVESGYGCAWIAVLDNDRGVVPLSTAGETTYLEATIPPGRRPADCTEPTLRALDESEPLVHSLPAIEGTDPESADWQQVAVDHGFGSVAAIPISHNGVYFGVLTVYSRMPRIDDRERALLTEYAETVGYAFQTTAWKRTLLSSATPTVAFTLRGGCHPLVGLAAALPDGSALRTATVIPRNDDEVLYVTTVEGVTEADLSAAVTATAAIISVDYYRTDDVIQCGLVAESPVPETRLVDVGVSLSQTSVDGGHARIAAVLGGETTVKQCVEVLSKQCGEGSVTTLWTTDSSRTPNTEVVDDLTDRQRQVLELAIEAGYFERPRHNNTGELADTLDISRATFTQHLRAAQRKVFAAEIHR</sequence>
<dbReference type="Gene3D" id="3.30.450.40">
    <property type="match status" value="1"/>
</dbReference>
<dbReference type="InterPro" id="IPR031803">
    <property type="entry name" value="BAT_GAF/HTH-assoc"/>
</dbReference>
<dbReference type="SUPFAM" id="SSF55781">
    <property type="entry name" value="GAF domain-like"/>
    <property type="match status" value="1"/>
</dbReference>
<dbReference type="Proteomes" id="UP001597052">
    <property type="component" value="Unassembled WGS sequence"/>
</dbReference>
<evidence type="ECO:0000256" key="5">
    <source>
        <dbReference type="PROSITE-ProRule" id="PRU00169"/>
    </source>
</evidence>
<dbReference type="InterPro" id="IPR001789">
    <property type="entry name" value="Sig_transdc_resp-reg_receiver"/>
</dbReference>
<dbReference type="Gene3D" id="3.40.50.2300">
    <property type="match status" value="1"/>
</dbReference>
<dbReference type="InterPro" id="IPR029016">
    <property type="entry name" value="GAF-like_dom_sf"/>
</dbReference>
<dbReference type="PANTHER" id="PTHR34236:SF1">
    <property type="entry name" value="DIMETHYL SULFOXIDE REDUCTASE TRANSCRIPTIONAL ACTIVATOR"/>
    <property type="match status" value="1"/>
</dbReference>
<dbReference type="InterPro" id="IPR011006">
    <property type="entry name" value="CheY-like_superfamily"/>
</dbReference>
<feature type="domain" description="Response regulatory" evidence="6">
    <location>
        <begin position="16"/>
        <end position="132"/>
    </location>
</feature>
<dbReference type="PROSITE" id="PS50110">
    <property type="entry name" value="RESPONSE_REGULATORY"/>
    <property type="match status" value="1"/>
</dbReference>
<evidence type="ECO:0000256" key="3">
    <source>
        <dbReference type="ARBA" id="ARBA00023015"/>
    </source>
</evidence>
<keyword evidence="8" id="KW-1185">Reference proteome</keyword>
<dbReference type="SUPFAM" id="SSF52172">
    <property type="entry name" value="CheY-like"/>
    <property type="match status" value="1"/>
</dbReference>
<dbReference type="RefSeq" id="WP_256394900.1">
    <property type="nucleotide sequence ID" value="NZ_JANHDJ010000001.1"/>
</dbReference>
<organism evidence="7 8">
    <name type="scientific">Halohasta litorea</name>
    <dbReference type="NCBI Taxonomy" id="869891"/>
    <lineage>
        <taxon>Archaea</taxon>
        <taxon>Methanobacteriati</taxon>
        <taxon>Methanobacteriota</taxon>
        <taxon>Stenosarchaea group</taxon>
        <taxon>Halobacteria</taxon>
        <taxon>Halobacteriales</taxon>
        <taxon>Haloferacaceae</taxon>
        <taxon>Halohasta</taxon>
    </lineage>
</organism>
<evidence type="ECO:0000313" key="8">
    <source>
        <dbReference type="Proteomes" id="UP001597052"/>
    </source>
</evidence>
<keyword evidence="4" id="KW-0804">Transcription</keyword>
<reference evidence="7 8" key="1">
    <citation type="journal article" date="2019" name="Int. J. Syst. Evol. Microbiol.">
        <title>The Global Catalogue of Microorganisms (GCM) 10K type strain sequencing project: providing services to taxonomists for standard genome sequencing and annotation.</title>
        <authorList>
            <consortium name="The Broad Institute Genomics Platform"/>
            <consortium name="The Broad Institute Genome Sequencing Center for Infectious Disease"/>
            <person name="Wu L."/>
            <person name="Ma J."/>
        </authorList>
    </citation>
    <scope>NUCLEOTIDE SEQUENCE [LARGE SCALE GENOMIC DNA]</scope>
    <source>
        <strain evidence="7 8">CGMCC 1.10593</strain>
    </source>
</reference>
<evidence type="ECO:0000313" key="7">
    <source>
        <dbReference type="EMBL" id="MFD1641199.1"/>
    </source>
</evidence>